<dbReference type="AlphaFoldDB" id="A0A419EXW0"/>
<dbReference type="EMBL" id="QZKI01000077">
    <property type="protein sequence ID" value="RJP69920.1"/>
    <property type="molecule type" value="Genomic_DNA"/>
</dbReference>
<reference evidence="2 3" key="1">
    <citation type="journal article" date="2017" name="ISME J.">
        <title>Energy and carbon metabolisms in a deep terrestrial subsurface fluid microbial community.</title>
        <authorList>
            <person name="Momper L."/>
            <person name="Jungbluth S.P."/>
            <person name="Lee M.D."/>
            <person name="Amend J.P."/>
        </authorList>
    </citation>
    <scope>NUCLEOTIDE SEQUENCE [LARGE SCALE GENOMIC DNA]</scope>
    <source>
        <strain evidence="2">SURF_17</strain>
    </source>
</reference>
<accession>A0A419EXW0</accession>
<dbReference type="PANTHER" id="PTHR30038:SF0">
    <property type="entry name" value="TUNGSTEN-CONTAINING ALDEHYDE FERREDOXIN OXIDOREDUCTASE"/>
    <property type="match status" value="1"/>
</dbReference>
<dbReference type="Gene3D" id="1.10.599.10">
    <property type="entry name" value="Aldehyde Ferredoxin Oxidoreductase Protein, subunit A, domain 3"/>
    <property type="match status" value="1"/>
</dbReference>
<dbReference type="InterPro" id="IPR001203">
    <property type="entry name" value="OxRdtase_Ald_Fedxn_C"/>
</dbReference>
<dbReference type="InterPro" id="IPR036021">
    <property type="entry name" value="Tungsten_al_ferr_oxy-like_C"/>
</dbReference>
<dbReference type="SUPFAM" id="SSF48310">
    <property type="entry name" value="Aldehyde ferredoxin oxidoreductase, C-terminal domains"/>
    <property type="match status" value="1"/>
</dbReference>
<dbReference type="GO" id="GO:0051536">
    <property type="term" value="F:iron-sulfur cluster binding"/>
    <property type="evidence" value="ECO:0007669"/>
    <property type="project" value="InterPro"/>
</dbReference>
<dbReference type="InterPro" id="IPR051919">
    <property type="entry name" value="W-dependent_AOR"/>
</dbReference>
<dbReference type="Proteomes" id="UP000285961">
    <property type="component" value="Unassembled WGS sequence"/>
</dbReference>
<organism evidence="2 3">
    <name type="scientific">Candidatus Abyssobacteria bacterium SURF_17</name>
    <dbReference type="NCBI Taxonomy" id="2093361"/>
    <lineage>
        <taxon>Bacteria</taxon>
        <taxon>Pseudomonadati</taxon>
        <taxon>Candidatus Hydrogenedentota</taxon>
        <taxon>Candidatus Abyssobacteria</taxon>
    </lineage>
</organism>
<gene>
    <name evidence="2" type="ORF">C4532_10320</name>
</gene>
<dbReference type="InterPro" id="IPR013985">
    <property type="entry name" value="Ald_Fedxn_OxRdtase_dom3"/>
</dbReference>
<dbReference type="GO" id="GO:0016625">
    <property type="term" value="F:oxidoreductase activity, acting on the aldehyde or oxo group of donors, iron-sulfur protein as acceptor"/>
    <property type="evidence" value="ECO:0007669"/>
    <property type="project" value="InterPro"/>
</dbReference>
<dbReference type="PANTHER" id="PTHR30038">
    <property type="entry name" value="ALDEHYDE FERREDOXIN OXIDOREDUCTASE"/>
    <property type="match status" value="1"/>
</dbReference>
<protein>
    <recommendedName>
        <fullName evidence="1">Aldehyde ferredoxin oxidoreductase C-terminal domain-containing protein</fullName>
    </recommendedName>
</protein>
<name>A0A419EXW0_9BACT</name>
<evidence type="ECO:0000259" key="1">
    <source>
        <dbReference type="Pfam" id="PF01314"/>
    </source>
</evidence>
<feature type="non-terminal residue" evidence="2">
    <location>
        <position position="1"/>
    </location>
</feature>
<evidence type="ECO:0000313" key="2">
    <source>
        <dbReference type="EMBL" id="RJP69920.1"/>
    </source>
</evidence>
<dbReference type="GO" id="GO:0009055">
    <property type="term" value="F:electron transfer activity"/>
    <property type="evidence" value="ECO:0007669"/>
    <property type="project" value="InterPro"/>
</dbReference>
<sequence>VLGGVEPFTTEEKAALVREMMHETCVMHSLLVCDVPPKTIPAGIPGFCEYLNLVTGLNYTVEDLVARAEIIETLIRRINVRQGITSKEDFLPRRILEEALSNGPAEGKIIGTENFLKMRSEYYSLRGWDSEGVPTAQTVATYGFDEEPSFAELIRMET</sequence>
<comment type="caution">
    <text evidence="2">The sequence shown here is derived from an EMBL/GenBank/DDBJ whole genome shotgun (WGS) entry which is preliminary data.</text>
</comment>
<dbReference type="Pfam" id="PF01314">
    <property type="entry name" value="AFOR_C"/>
    <property type="match status" value="1"/>
</dbReference>
<evidence type="ECO:0000313" key="3">
    <source>
        <dbReference type="Proteomes" id="UP000285961"/>
    </source>
</evidence>
<feature type="domain" description="Aldehyde ferredoxin oxidoreductase C-terminal" evidence="1">
    <location>
        <begin position="5"/>
        <end position="143"/>
    </location>
</feature>
<proteinExistence type="predicted"/>